<dbReference type="InterPro" id="IPR050187">
    <property type="entry name" value="Lipid_Phosphate_FormReg"/>
</dbReference>
<dbReference type="Gene3D" id="2.60.200.40">
    <property type="match status" value="1"/>
</dbReference>
<dbReference type="Pfam" id="PF00781">
    <property type="entry name" value="DAGK_cat"/>
    <property type="match status" value="1"/>
</dbReference>
<dbReference type="PROSITE" id="PS50146">
    <property type="entry name" value="DAGK"/>
    <property type="match status" value="1"/>
</dbReference>
<dbReference type="InterPro" id="IPR001206">
    <property type="entry name" value="Diacylglycerol_kinase_cat_dom"/>
</dbReference>
<keyword evidence="2" id="KW-0808">Transferase</keyword>
<reference evidence="2 3" key="1">
    <citation type="journal article" date="2005" name="Nucleic Acids Res.">
        <title>Genomic blueprint of Hahella chejuensis, a marine microbe producing an algicidal agent.</title>
        <authorList>
            <person name="Jeong H."/>
            <person name="Yim J.H."/>
            <person name="Lee C."/>
            <person name="Choi S.-H."/>
            <person name="Park Y.K."/>
            <person name="Yoon S.H."/>
            <person name="Hur C.-G."/>
            <person name="Kang H.-Y."/>
            <person name="Kim D."/>
            <person name="Lee H.H."/>
            <person name="Park K.H."/>
            <person name="Park S.-H."/>
            <person name="Park H.-S."/>
            <person name="Lee H.K."/>
            <person name="Oh T.K."/>
            <person name="Kim J.F."/>
        </authorList>
    </citation>
    <scope>NUCLEOTIDE SEQUENCE [LARGE SCALE GENOMIC DNA]</scope>
    <source>
        <strain evidence="2 3">KCTC 2396</strain>
    </source>
</reference>
<gene>
    <name evidence="2" type="ordered locus">HCH_04385</name>
</gene>
<dbReference type="SUPFAM" id="SSF111331">
    <property type="entry name" value="NAD kinase/diacylglycerol kinase-like"/>
    <property type="match status" value="1"/>
</dbReference>
<dbReference type="eggNOG" id="COG1597">
    <property type="taxonomic scope" value="Bacteria"/>
</dbReference>
<dbReference type="EMBL" id="CP000155">
    <property type="protein sequence ID" value="ABC31090.1"/>
    <property type="molecule type" value="Genomic_DNA"/>
</dbReference>
<keyword evidence="3" id="KW-1185">Reference proteome</keyword>
<keyword evidence="2" id="KW-0418">Kinase</keyword>
<feature type="domain" description="DAGKc" evidence="1">
    <location>
        <begin position="17"/>
        <end position="151"/>
    </location>
</feature>
<sequence length="325" mass="36165">MVTTMQVAEIKRHIVHTRERKLVMLVNLGSGKGRSGDSMAQLQSAPASVRERILSTHSIRQGLGLQETIRRAAQEAKENQAVLVLVGGDGTINAALPHILEQGVTFAVVPGGTFNLFAKEHKLPENFAEALDVALNGVVKAIPLYQVNDILFAVNASLGLYPRIIQARESHQKRFGRFRWVAFLSGVWTCLTQARPQRMKLTSEGLSRAINTPLLFSTVSRMQLELLNLQDAKAADDQGFVAIVLKARERLHLIRLLGRMALGMPESPEYYEHMVCRELEISSHRKSLRMVVDGEIRRVSTPVRMRALPRAALFVAPQDPEKNAN</sequence>
<dbReference type="HOGENOM" id="CLU_045532_5_0_6"/>
<organism evidence="2 3">
    <name type="scientific">Hahella chejuensis (strain KCTC 2396)</name>
    <dbReference type="NCBI Taxonomy" id="349521"/>
    <lineage>
        <taxon>Bacteria</taxon>
        <taxon>Pseudomonadati</taxon>
        <taxon>Pseudomonadota</taxon>
        <taxon>Gammaproteobacteria</taxon>
        <taxon>Oceanospirillales</taxon>
        <taxon>Hahellaceae</taxon>
        <taxon>Hahella</taxon>
    </lineage>
</organism>
<dbReference type="InterPro" id="IPR016064">
    <property type="entry name" value="NAD/diacylglycerol_kinase_sf"/>
</dbReference>
<dbReference type="STRING" id="349521.HCH_04385"/>
<dbReference type="Proteomes" id="UP000000238">
    <property type="component" value="Chromosome"/>
</dbReference>
<accession>Q2SE34</accession>
<dbReference type="KEGG" id="hch:HCH_04385"/>
<dbReference type="InterPro" id="IPR017438">
    <property type="entry name" value="ATP-NAD_kinase_N"/>
</dbReference>
<evidence type="ECO:0000313" key="2">
    <source>
        <dbReference type="EMBL" id="ABC31090.1"/>
    </source>
</evidence>
<dbReference type="PANTHER" id="PTHR12358">
    <property type="entry name" value="SPHINGOSINE KINASE"/>
    <property type="match status" value="1"/>
</dbReference>
<dbReference type="AlphaFoldDB" id="Q2SE34"/>
<protein>
    <submittedName>
        <fullName evidence="2">Sphingosine kinase and enzyme related to eukaryotic diacylglycerol kinase</fullName>
    </submittedName>
</protein>
<dbReference type="PANTHER" id="PTHR12358:SF54">
    <property type="entry name" value="SPHINGOSINE KINASE RELATED PROTEIN"/>
    <property type="match status" value="1"/>
</dbReference>
<dbReference type="Gene3D" id="3.40.50.10330">
    <property type="entry name" value="Probable inorganic polyphosphate/atp-NAD kinase, domain 1"/>
    <property type="match status" value="1"/>
</dbReference>
<evidence type="ECO:0000259" key="1">
    <source>
        <dbReference type="PROSITE" id="PS50146"/>
    </source>
</evidence>
<proteinExistence type="predicted"/>
<evidence type="ECO:0000313" key="3">
    <source>
        <dbReference type="Proteomes" id="UP000000238"/>
    </source>
</evidence>
<dbReference type="GO" id="GO:0016301">
    <property type="term" value="F:kinase activity"/>
    <property type="evidence" value="ECO:0007669"/>
    <property type="project" value="UniProtKB-KW"/>
</dbReference>
<name>Q2SE34_HAHCH</name>